<dbReference type="AlphaFoldDB" id="A0A2G1WAK6"/>
<keyword evidence="7" id="KW-0808">Transferase</keyword>
<dbReference type="InterPro" id="IPR015422">
    <property type="entry name" value="PyrdxlP-dep_Trfase_small"/>
</dbReference>
<evidence type="ECO:0000313" key="8">
    <source>
        <dbReference type="Proteomes" id="UP000225740"/>
    </source>
</evidence>
<keyword evidence="4" id="KW-0663">Pyridoxal phosphate</keyword>
<dbReference type="Proteomes" id="UP000225740">
    <property type="component" value="Unassembled WGS sequence"/>
</dbReference>
<reference evidence="7 8" key="1">
    <citation type="submission" date="2017-06" db="EMBL/GenBank/DDBJ databases">
        <title>Description of Rhodopirellula bahusiensis sp. nov.</title>
        <authorList>
            <person name="Kizina J."/>
            <person name="Harder J."/>
        </authorList>
    </citation>
    <scope>NUCLEOTIDE SEQUENCE [LARGE SCALE GENOMIC DNA]</scope>
    <source>
        <strain evidence="7 8">SWK21</strain>
    </source>
</reference>
<gene>
    <name evidence="7" type="ORF">CEE69_07645</name>
</gene>
<evidence type="ECO:0000256" key="3">
    <source>
        <dbReference type="ARBA" id="ARBA00012239"/>
    </source>
</evidence>
<dbReference type="Gene3D" id="3.90.1150.10">
    <property type="entry name" value="Aspartate Aminotransferase, domain 1"/>
    <property type="match status" value="1"/>
</dbReference>
<evidence type="ECO:0000256" key="4">
    <source>
        <dbReference type="ARBA" id="ARBA00022898"/>
    </source>
</evidence>
<evidence type="ECO:0000256" key="5">
    <source>
        <dbReference type="ARBA" id="ARBA00050776"/>
    </source>
</evidence>
<feature type="domain" description="Aminotransferase class V" evidence="6">
    <location>
        <begin position="18"/>
        <end position="398"/>
    </location>
</feature>
<accession>A0A2G1WAK6</accession>
<dbReference type="PIRSF" id="PIRSF005572">
    <property type="entry name" value="NifS"/>
    <property type="match status" value="1"/>
</dbReference>
<protein>
    <recommendedName>
        <fullName evidence="3">cysteine desulfurase</fullName>
        <ecNumber evidence="3">2.8.1.7</ecNumber>
    </recommendedName>
</protein>
<evidence type="ECO:0000313" key="7">
    <source>
        <dbReference type="EMBL" id="PHQ36051.1"/>
    </source>
</evidence>
<sequence>MPSPPAVDSTVPESKHRIYLDHAATSWPKADGVTDAMVEFMTNVGASASRGNHASAMKASERVRSLRSKLARFVNAESADCVSFHSGCTSALNAVVHGLVGPSHDIGRGSHILTSSVEHNAVLRPMLVAAKAADARVEEVASDANGSLQVNEVIGKIDDATRLVALSHVSNVTGTVQPIAEIGEAIAEINQSRNASNRILFLCDAAQSLGYVPIDIQTLGVRALAAPAHKGCGGPPGIGMLYLSPEWHDRIQPWMQGGTGHDGRSDAMPQTMPGKLEPGTMNLPAIAGWTAAMNSMAALEDSATELAALSQQLHVGLNGIDGIQVFGRPGPLPIASLDFGPELPPDDAAAILDAEFGIEVRSGHHCAARIHRHLGTDSAGTLRISGGHGTTPEEIDAVIAAVAEIAAQITSLT</sequence>
<evidence type="ECO:0000256" key="2">
    <source>
        <dbReference type="ARBA" id="ARBA00010447"/>
    </source>
</evidence>
<proteinExistence type="inferred from homology"/>
<dbReference type="GO" id="GO:0008483">
    <property type="term" value="F:transaminase activity"/>
    <property type="evidence" value="ECO:0007669"/>
    <property type="project" value="UniProtKB-KW"/>
</dbReference>
<dbReference type="GO" id="GO:0031071">
    <property type="term" value="F:cysteine desulfurase activity"/>
    <property type="evidence" value="ECO:0007669"/>
    <property type="project" value="UniProtKB-EC"/>
</dbReference>
<keyword evidence="7" id="KW-0032">Aminotransferase</keyword>
<dbReference type="SUPFAM" id="SSF53383">
    <property type="entry name" value="PLP-dependent transferases"/>
    <property type="match status" value="1"/>
</dbReference>
<dbReference type="PANTHER" id="PTHR43586">
    <property type="entry name" value="CYSTEINE DESULFURASE"/>
    <property type="match status" value="1"/>
</dbReference>
<dbReference type="InterPro" id="IPR016454">
    <property type="entry name" value="Cysteine_dSase"/>
</dbReference>
<dbReference type="Gene3D" id="3.40.640.10">
    <property type="entry name" value="Type I PLP-dependent aspartate aminotransferase-like (Major domain)"/>
    <property type="match status" value="1"/>
</dbReference>
<dbReference type="InterPro" id="IPR000192">
    <property type="entry name" value="Aminotrans_V_dom"/>
</dbReference>
<evidence type="ECO:0000256" key="1">
    <source>
        <dbReference type="ARBA" id="ARBA00001933"/>
    </source>
</evidence>
<dbReference type="InterPro" id="IPR015421">
    <property type="entry name" value="PyrdxlP-dep_Trfase_major"/>
</dbReference>
<comment type="caution">
    <text evidence="7">The sequence shown here is derived from an EMBL/GenBank/DDBJ whole genome shotgun (WGS) entry which is preliminary data.</text>
</comment>
<dbReference type="OrthoDB" id="9804366at2"/>
<dbReference type="EC" id="2.8.1.7" evidence="3"/>
<comment type="catalytic activity">
    <reaction evidence="5">
        <text>(sulfur carrier)-H + L-cysteine = (sulfur carrier)-SH + L-alanine</text>
        <dbReference type="Rhea" id="RHEA:43892"/>
        <dbReference type="Rhea" id="RHEA-COMP:14737"/>
        <dbReference type="Rhea" id="RHEA-COMP:14739"/>
        <dbReference type="ChEBI" id="CHEBI:29917"/>
        <dbReference type="ChEBI" id="CHEBI:35235"/>
        <dbReference type="ChEBI" id="CHEBI:57972"/>
        <dbReference type="ChEBI" id="CHEBI:64428"/>
        <dbReference type="EC" id="2.8.1.7"/>
    </reaction>
</comment>
<dbReference type="InterPro" id="IPR015424">
    <property type="entry name" value="PyrdxlP-dep_Trfase"/>
</dbReference>
<dbReference type="RefSeq" id="WP_099260129.1">
    <property type="nucleotide sequence ID" value="NZ_NIZW01000004.1"/>
</dbReference>
<comment type="similarity">
    <text evidence="2">Belongs to the class-V pyridoxal-phosphate-dependent aminotransferase family. Csd subfamily.</text>
</comment>
<dbReference type="GeneID" id="90608073"/>
<comment type="cofactor">
    <cofactor evidence="1">
        <name>pyridoxal 5'-phosphate</name>
        <dbReference type="ChEBI" id="CHEBI:597326"/>
    </cofactor>
</comment>
<keyword evidence="8" id="KW-1185">Reference proteome</keyword>
<organism evidence="7 8">
    <name type="scientific">Rhodopirellula bahusiensis</name>
    <dbReference type="NCBI Taxonomy" id="2014065"/>
    <lineage>
        <taxon>Bacteria</taxon>
        <taxon>Pseudomonadati</taxon>
        <taxon>Planctomycetota</taxon>
        <taxon>Planctomycetia</taxon>
        <taxon>Pirellulales</taxon>
        <taxon>Pirellulaceae</taxon>
        <taxon>Rhodopirellula</taxon>
    </lineage>
</organism>
<dbReference type="PANTHER" id="PTHR43586:SF4">
    <property type="entry name" value="ISOPENICILLIN N EPIMERASE"/>
    <property type="match status" value="1"/>
</dbReference>
<dbReference type="EMBL" id="NIZW01000004">
    <property type="protein sequence ID" value="PHQ36051.1"/>
    <property type="molecule type" value="Genomic_DNA"/>
</dbReference>
<name>A0A2G1WAK6_9BACT</name>
<dbReference type="Pfam" id="PF00266">
    <property type="entry name" value="Aminotran_5"/>
    <property type="match status" value="1"/>
</dbReference>
<evidence type="ECO:0000259" key="6">
    <source>
        <dbReference type="Pfam" id="PF00266"/>
    </source>
</evidence>